<evidence type="ECO:0000256" key="5">
    <source>
        <dbReference type="ARBA" id="ARBA00023014"/>
    </source>
</evidence>
<dbReference type="EMBL" id="JBIGHY010000001">
    <property type="protein sequence ID" value="MFG6412963.1"/>
    <property type="molecule type" value="Genomic_DNA"/>
</dbReference>
<comment type="caution">
    <text evidence="7">The sequence shown here is derived from an EMBL/GenBank/DDBJ whole genome shotgun (WGS) entry which is preliminary data.</text>
</comment>
<reference evidence="7 8" key="1">
    <citation type="submission" date="2024-09" db="EMBL/GenBank/DDBJ databases">
        <title>Novel species of the genus Pelomonas and Roseateles isolated from streams.</title>
        <authorList>
            <person name="Lu H."/>
        </authorList>
    </citation>
    <scope>NUCLEOTIDE SEQUENCE [LARGE SCALE GENOMIC DNA]</scope>
    <source>
        <strain evidence="7 8">DC23W</strain>
    </source>
</reference>
<dbReference type="Gene3D" id="2.20.25.90">
    <property type="entry name" value="ADC-like domains"/>
    <property type="match status" value="1"/>
</dbReference>
<keyword evidence="5" id="KW-0411">Iron-sulfur</keyword>
<protein>
    <submittedName>
        <fullName evidence="7">Molybdopterin-dependent oxidoreductase</fullName>
    </submittedName>
</protein>
<dbReference type="InterPro" id="IPR006963">
    <property type="entry name" value="Mopterin_OxRdtase_4Fe-4S_dom"/>
</dbReference>
<dbReference type="Gene3D" id="3.40.228.10">
    <property type="entry name" value="Dimethylsulfoxide Reductase, domain 2"/>
    <property type="match status" value="1"/>
</dbReference>
<name>A0ABW7EHM2_9BURK</name>
<dbReference type="PANTHER" id="PTHR43105:SF9">
    <property type="entry name" value="NADPH-FE(3+) OXIDOREDUCTASE SUBUNIT ALPHA"/>
    <property type="match status" value="1"/>
</dbReference>
<sequence>MSDSHYRICPLCEACCGLEVKTEGTRVIAIRGATNDVFSRGYLCPKGVSLKDLHEDPDRLRTPLIKRGGVFVEASWDEAFAEIERRLLPLRAQHGADAVGLSIGNPAAHKVSLLAYTPRLVRSLGTRNVFSASTLDQMPKQLSAGLMFGHWLSIPLPDIERCDYLLMLGANPMVSNGSLWTVPDYRGKAKAMRARGGRIVVVDPRRSETAASADEHLPVRPGGDALLLAGIAHTMFDEGLVKLGRLADHINGVDEARAALLPFAPEVTAAGCGVPAATQRRLARELTAAPRAAVYGRIGTCTTRFGTVNSWLVDLINVLTGNLDREGGAMFAKAAAFAANTQGRPGSGKGVTTGRRHSRVSGAPEVFGELPITVLAEEITTPDSPDQQGQVRALITIASNPVLSAPNGPRLAQALAGLDFMLSLDIYVNETTRHADVILPGLSPLEDLHFDVAFPQLSYRNHARFSGPVFDAAPGTPQEWQTILRLCALLEGRGLGVDVQQLDDEAIASDVRRFAGDNAPAVLAALQPWRGPERLIDLQLRVGPYGDQFGRQPDGLKFAQVKAASTVDGGGIDLGALTPRIPELLRTPSGRIELAPPAILADLAQVKADPAPAFSLIGRRDTRSGNSWMHNLPVLAKGPERCTLLVHPADADRLGLAEFAKVKSAVGELVARVERSADMSPGVVSLPHGWGHDLDGVQLAVARERPGVNMNALLDDAARDPLSGNAVLSGIAVEITVP</sequence>
<evidence type="ECO:0000256" key="2">
    <source>
        <dbReference type="ARBA" id="ARBA00022723"/>
    </source>
</evidence>
<evidence type="ECO:0000313" key="8">
    <source>
        <dbReference type="Proteomes" id="UP001606300"/>
    </source>
</evidence>
<dbReference type="InterPro" id="IPR009010">
    <property type="entry name" value="Asp_de-COase-like_dom_sf"/>
</dbReference>
<evidence type="ECO:0000256" key="4">
    <source>
        <dbReference type="ARBA" id="ARBA00023004"/>
    </source>
</evidence>
<evidence type="ECO:0000256" key="1">
    <source>
        <dbReference type="ARBA" id="ARBA00022485"/>
    </source>
</evidence>
<gene>
    <name evidence="7" type="ORF">ACG02S_03515</name>
</gene>
<dbReference type="InterPro" id="IPR006656">
    <property type="entry name" value="Mopterin_OxRdtase"/>
</dbReference>
<dbReference type="Gene3D" id="2.40.40.20">
    <property type="match status" value="1"/>
</dbReference>
<proteinExistence type="predicted"/>
<dbReference type="SUPFAM" id="SSF53706">
    <property type="entry name" value="Formate dehydrogenase/DMSO reductase, domains 1-3"/>
    <property type="match status" value="1"/>
</dbReference>
<feature type="domain" description="4Fe-4S Mo/W bis-MGD-type" evidence="6">
    <location>
        <begin position="2"/>
        <end position="58"/>
    </location>
</feature>
<keyword evidence="4" id="KW-0408">Iron</keyword>
<dbReference type="Pfam" id="PF00384">
    <property type="entry name" value="Molybdopterin"/>
    <property type="match status" value="1"/>
</dbReference>
<dbReference type="PROSITE" id="PS51669">
    <property type="entry name" value="4FE4S_MOW_BIS_MGD"/>
    <property type="match status" value="1"/>
</dbReference>
<evidence type="ECO:0000259" key="6">
    <source>
        <dbReference type="PROSITE" id="PS51669"/>
    </source>
</evidence>
<dbReference type="InterPro" id="IPR006657">
    <property type="entry name" value="MoPterin_dinucl-bd_dom"/>
</dbReference>
<dbReference type="RefSeq" id="WP_394469058.1">
    <property type="nucleotide sequence ID" value="NZ_JBIGHY010000001.1"/>
</dbReference>
<accession>A0ABW7EHM2</accession>
<dbReference type="Pfam" id="PF04879">
    <property type="entry name" value="Molybdop_Fe4S4"/>
    <property type="match status" value="1"/>
</dbReference>
<dbReference type="Gene3D" id="3.40.50.740">
    <property type="match status" value="1"/>
</dbReference>
<keyword evidence="2" id="KW-0479">Metal-binding</keyword>
<evidence type="ECO:0000313" key="7">
    <source>
        <dbReference type="EMBL" id="MFG6412963.1"/>
    </source>
</evidence>
<dbReference type="SMART" id="SM00926">
    <property type="entry name" value="Molybdop_Fe4S4"/>
    <property type="match status" value="1"/>
</dbReference>
<evidence type="ECO:0000256" key="3">
    <source>
        <dbReference type="ARBA" id="ARBA00023002"/>
    </source>
</evidence>
<dbReference type="Pfam" id="PF01568">
    <property type="entry name" value="Molydop_binding"/>
    <property type="match status" value="1"/>
</dbReference>
<dbReference type="PANTHER" id="PTHR43105">
    <property type="entry name" value="RESPIRATORY NITRATE REDUCTASE"/>
    <property type="match status" value="1"/>
</dbReference>
<keyword evidence="3" id="KW-0560">Oxidoreductase</keyword>
<keyword evidence="1" id="KW-0004">4Fe-4S</keyword>
<dbReference type="SUPFAM" id="SSF50692">
    <property type="entry name" value="ADC-like"/>
    <property type="match status" value="1"/>
</dbReference>
<dbReference type="InterPro" id="IPR050123">
    <property type="entry name" value="Prok_molybdopt-oxidoreductase"/>
</dbReference>
<keyword evidence="8" id="KW-1185">Reference proteome</keyword>
<organism evidence="7 8">
    <name type="scientific">Pelomonas dachongensis</name>
    <dbReference type="NCBI Taxonomy" id="3299029"/>
    <lineage>
        <taxon>Bacteria</taxon>
        <taxon>Pseudomonadati</taxon>
        <taxon>Pseudomonadota</taxon>
        <taxon>Betaproteobacteria</taxon>
        <taxon>Burkholderiales</taxon>
        <taxon>Sphaerotilaceae</taxon>
        <taxon>Roseateles</taxon>
    </lineage>
</organism>
<dbReference type="Proteomes" id="UP001606300">
    <property type="component" value="Unassembled WGS sequence"/>
</dbReference>